<evidence type="ECO:0000256" key="3">
    <source>
        <dbReference type="SAM" id="MobiDB-lite"/>
    </source>
</evidence>
<comment type="caution">
    <text evidence="5">The sequence shown here is derived from an EMBL/GenBank/DDBJ whole genome shotgun (WGS) entry which is preliminary data.</text>
</comment>
<dbReference type="Gene3D" id="1.25.40.420">
    <property type="match status" value="1"/>
</dbReference>
<dbReference type="Proteomes" id="UP000225706">
    <property type="component" value="Unassembled WGS sequence"/>
</dbReference>
<dbReference type="Pfam" id="PF08005">
    <property type="entry name" value="PHR"/>
    <property type="match status" value="1"/>
</dbReference>
<dbReference type="PANTHER" id="PTHR45774">
    <property type="entry name" value="BTB/POZ DOMAIN-CONTAINING"/>
    <property type="match status" value="1"/>
</dbReference>
<comment type="subcellular location">
    <subcellularLocation>
        <location evidence="1">Cytoplasm</location>
    </subcellularLocation>
</comment>
<dbReference type="Pfam" id="PF07707">
    <property type="entry name" value="BACK"/>
    <property type="match status" value="1"/>
</dbReference>
<keyword evidence="2" id="KW-0963">Cytoplasm</keyword>
<dbReference type="EMBL" id="LSMT01000044">
    <property type="protein sequence ID" value="PFX30852.1"/>
    <property type="molecule type" value="Genomic_DNA"/>
</dbReference>
<evidence type="ECO:0000313" key="5">
    <source>
        <dbReference type="EMBL" id="PFX30852.1"/>
    </source>
</evidence>
<sequence length="621" mass="70921">MNQGEITKAGCEDDRIGEKEEVQPTNLAPAETGEESSGDGKDVGLRRAKGREVGYRRREDNIEGRKEGRGEGRKEGRTKGREGREEETKEGGKGGKEGRKKRRKEEREGRREGRKGGRNEGRRKGREGGREGREEGGKEGTNEGKNERKKGRKEGTKASMASEIENVRRTDEPPTRASFRERNKFMVNNNLLSDVTFIVKDSDGDKEITVYAHKYVLAVGSPVFFTMFYGALATEGAQEIHLPDCDADSFKEFLSFLYCDEVCICEDTVIQLLYLAKKYMVPSLHEMAKKRLHSMINATSVFEILPLILHLDEDDLVDQCWKVIDIDTEQAINQDSFYEIERDLLEKVLERDELTIREVNLFGRVLDWAKVRQNPPESDGKESNIRDILGEKIIRLLRFSTMSFNEFTCLVSTTGVLNEKEVSAITQFYQGFCQEIPKEFCESFPRGKIFRCNRFSNVSDTEVLPRKRKWSYKRGYEDSIRFSVEASIVICGIRLFGFERASYYVELSIYHASRKSNSCRHDRDACHLPSFSTAGIFQSEEDSTSEYHGFDVLVDPPFYLKHNTDLIVQVIMQGPKSDFGEGGKMSLDCEGVRFHFENERSRNGTTAKIGQFAEIIFKTDL</sequence>
<accession>A0A2B4SQP6</accession>
<dbReference type="InterPro" id="IPR011705">
    <property type="entry name" value="BACK"/>
</dbReference>
<feature type="compositionally biased region" description="Basic and acidic residues" evidence="3">
    <location>
        <begin position="10"/>
        <end position="22"/>
    </location>
</feature>
<dbReference type="GO" id="GO:0022008">
    <property type="term" value="P:neurogenesis"/>
    <property type="evidence" value="ECO:0007669"/>
    <property type="project" value="TreeGrafter"/>
</dbReference>
<evidence type="ECO:0000256" key="2">
    <source>
        <dbReference type="ARBA" id="ARBA00022490"/>
    </source>
</evidence>
<feature type="compositionally biased region" description="Basic and acidic residues" evidence="3">
    <location>
        <begin position="165"/>
        <end position="176"/>
    </location>
</feature>
<evidence type="ECO:0000259" key="4">
    <source>
        <dbReference type="PROSITE" id="PS50097"/>
    </source>
</evidence>
<dbReference type="GO" id="GO:0005829">
    <property type="term" value="C:cytosol"/>
    <property type="evidence" value="ECO:0007669"/>
    <property type="project" value="TreeGrafter"/>
</dbReference>
<dbReference type="SUPFAM" id="SSF54695">
    <property type="entry name" value="POZ domain"/>
    <property type="match status" value="1"/>
</dbReference>
<proteinExistence type="predicted"/>
<dbReference type="AlphaFoldDB" id="A0A2B4SQP6"/>
<evidence type="ECO:0000256" key="1">
    <source>
        <dbReference type="ARBA" id="ARBA00004496"/>
    </source>
</evidence>
<feature type="domain" description="BTB" evidence="4">
    <location>
        <begin position="193"/>
        <end position="266"/>
    </location>
</feature>
<dbReference type="OrthoDB" id="636773at2759"/>
<keyword evidence="6" id="KW-1185">Reference proteome</keyword>
<dbReference type="InterPro" id="IPR000210">
    <property type="entry name" value="BTB/POZ_dom"/>
</dbReference>
<dbReference type="PROSITE" id="PS50097">
    <property type="entry name" value="BTB"/>
    <property type="match status" value="1"/>
</dbReference>
<dbReference type="PANTHER" id="PTHR45774:SF3">
    <property type="entry name" value="BTB (POZ) DOMAIN-CONTAINING 2B-RELATED"/>
    <property type="match status" value="1"/>
</dbReference>
<evidence type="ECO:0000313" key="6">
    <source>
        <dbReference type="Proteomes" id="UP000225706"/>
    </source>
</evidence>
<reference evidence="6" key="1">
    <citation type="journal article" date="2017" name="bioRxiv">
        <title>Comparative analysis of the genomes of Stylophora pistillata and Acropora digitifera provides evidence for extensive differences between species of corals.</title>
        <authorList>
            <person name="Voolstra C.R."/>
            <person name="Li Y."/>
            <person name="Liew Y.J."/>
            <person name="Baumgarten S."/>
            <person name="Zoccola D."/>
            <person name="Flot J.-F."/>
            <person name="Tambutte S."/>
            <person name="Allemand D."/>
            <person name="Aranda M."/>
        </authorList>
    </citation>
    <scope>NUCLEOTIDE SEQUENCE [LARGE SCALE GENOMIC DNA]</scope>
</reference>
<dbReference type="Pfam" id="PF00651">
    <property type="entry name" value="BTB"/>
    <property type="match status" value="1"/>
</dbReference>
<gene>
    <name evidence="5" type="primary">BTBD6</name>
    <name evidence="5" type="ORF">AWC38_SpisGene4348</name>
</gene>
<dbReference type="InterPro" id="IPR012983">
    <property type="entry name" value="PHR"/>
</dbReference>
<feature type="region of interest" description="Disordered" evidence="3">
    <location>
        <begin position="1"/>
        <end position="176"/>
    </location>
</feature>
<dbReference type="Gene3D" id="3.30.710.10">
    <property type="entry name" value="Potassium Channel Kv1.1, Chain A"/>
    <property type="match status" value="1"/>
</dbReference>
<dbReference type="Gene3D" id="2.60.120.820">
    <property type="entry name" value="PHR domain"/>
    <property type="match status" value="1"/>
</dbReference>
<dbReference type="InterPro" id="IPR038648">
    <property type="entry name" value="PHR_sf"/>
</dbReference>
<name>A0A2B4SQP6_STYPI</name>
<feature type="compositionally biased region" description="Basic and acidic residues" evidence="3">
    <location>
        <begin position="38"/>
        <end position="97"/>
    </location>
</feature>
<protein>
    <submittedName>
        <fullName evidence="5">BTB/POZ domain-containing protein 6</fullName>
    </submittedName>
</protein>
<organism evidence="5 6">
    <name type="scientific">Stylophora pistillata</name>
    <name type="common">Smooth cauliflower coral</name>
    <dbReference type="NCBI Taxonomy" id="50429"/>
    <lineage>
        <taxon>Eukaryota</taxon>
        <taxon>Metazoa</taxon>
        <taxon>Cnidaria</taxon>
        <taxon>Anthozoa</taxon>
        <taxon>Hexacorallia</taxon>
        <taxon>Scleractinia</taxon>
        <taxon>Astrocoeniina</taxon>
        <taxon>Pocilloporidae</taxon>
        <taxon>Stylophora</taxon>
    </lineage>
</organism>
<dbReference type="InterPro" id="IPR011333">
    <property type="entry name" value="SKP1/BTB/POZ_sf"/>
</dbReference>
<dbReference type="SMART" id="SM00225">
    <property type="entry name" value="BTB"/>
    <property type="match status" value="1"/>
</dbReference>
<feature type="compositionally biased region" description="Basic and acidic residues" evidence="3">
    <location>
        <begin position="105"/>
        <end position="146"/>
    </location>
</feature>